<reference evidence="12 13" key="1">
    <citation type="journal article" date="2015" name="ISME J.">
        <title>Genomic and phenotypic differentiation among Methanosarcina mazei populations from Columbia River sediment.</title>
        <authorList>
            <person name="Youngblut N.D."/>
            <person name="Wirth J.S."/>
            <person name="Henriksen J.R."/>
            <person name="Smith M."/>
            <person name="Simon H."/>
            <person name="Metcalf W.W."/>
            <person name="Whitaker R.J."/>
        </authorList>
    </citation>
    <scope>NUCLEOTIDE SEQUENCE [LARGE SCALE GENOMIC DNA]</scope>
    <source>
        <strain evidence="6 13">3.F.T.1A.1</strain>
        <strain evidence="7 15">3.F.T.1A.2</strain>
        <strain evidence="8 17">3.F.T.1A.4</strain>
        <strain evidence="11 16">3.H.M.1B.1</strain>
        <strain evidence="10 12">3.H.M.1B.2</strain>
        <strain evidence="9 14">3.H.M.1B.5</strain>
    </source>
</reference>
<gene>
    <name evidence="6" type="ORF">DU33_11805</name>
    <name evidence="8" type="ORF">DU45_12085</name>
    <name evidence="9" type="ORF">DU56_11595</name>
    <name evidence="7" type="ORF">DU64_12855</name>
    <name evidence="11" type="ORF">DU66_10435</name>
    <name evidence="10" type="ORF">DU68_09730</name>
</gene>
<evidence type="ECO:0000313" key="14">
    <source>
        <dbReference type="Proteomes" id="UP000034253"/>
    </source>
</evidence>
<dbReference type="EMBL" id="JJPI01000117">
    <property type="protein sequence ID" value="KKG51862.1"/>
    <property type="molecule type" value="Genomic_DNA"/>
</dbReference>
<dbReference type="Gene3D" id="1.10.443.10">
    <property type="entry name" value="Intergrase catalytic core"/>
    <property type="match status" value="1"/>
</dbReference>
<keyword evidence="2" id="KW-0233">DNA recombination</keyword>
<evidence type="ECO:0000256" key="3">
    <source>
        <dbReference type="PROSITE-ProRule" id="PRU01248"/>
    </source>
</evidence>
<dbReference type="GO" id="GO:0006310">
    <property type="term" value="P:DNA recombination"/>
    <property type="evidence" value="ECO:0007669"/>
    <property type="project" value="UniProtKB-KW"/>
</dbReference>
<dbReference type="Proteomes" id="UP000034253">
    <property type="component" value="Unassembled WGS sequence"/>
</dbReference>
<dbReference type="Proteomes" id="UP000034188">
    <property type="component" value="Unassembled WGS sequence"/>
</dbReference>
<dbReference type="EMBL" id="JJPJ01000143">
    <property type="protein sequence ID" value="KKG57946.1"/>
    <property type="molecule type" value="Genomic_DNA"/>
</dbReference>
<dbReference type="RefSeq" id="WP_052735716.1">
    <property type="nucleotide sequence ID" value="NZ_JJPI01000117.1"/>
</dbReference>
<dbReference type="EMBL" id="JJPU01000017">
    <property type="protein sequence ID" value="KKH02462.1"/>
    <property type="molecule type" value="Genomic_DNA"/>
</dbReference>
<dbReference type="PROSITE" id="PS51900">
    <property type="entry name" value="CB"/>
    <property type="match status" value="1"/>
</dbReference>
<dbReference type="CDD" id="cd00397">
    <property type="entry name" value="DNA_BRE_C"/>
    <property type="match status" value="1"/>
</dbReference>
<evidence type="ECO:0000313" key="8">
    <source>
        <dbReference type="EMBL" id="KKG58251.1"/>
    </source>
</evidence>
<evidence type="ECO:0000313" key="15">
    <source>
        <dbReference type="Proteomes" id="UP000034279"/>
    </source>
</evidence>
<feature type="domain" description="Core-binding (CB)" evidence="5">
    <location>
        <begin position="24"/>
        <end position="105"/>
    </location>
</feature>
<evidence type="ECO:0000313" key="11">
    <source>
        <dbReference type="EMBL" id="KKH02462.1"/>
    </source>
</evidence>
<dbReference type="SUPFAM" id="SSF56349">
    <property type="entry name" value="DNA breaking-rejoining enzymes"/>
    <property type="match status" value="1"/>
</dbReference>
<evidence type="ECO:0000313" key="7">
    <source>
        <dbReference type="EMBL" id="KKG57946.1"/>
    </source>
</evidence>
<evidence type="ECO:0000313" key="10">
    <source>
        <dbReference type="EMBL" id="KKG98257.1"/>
    </source>
</evidence>
<accession>A0A0F8G044</accession>
<evidence type="ECO:0000313" key="16">
    <source>
        <dbReference type="Proteomes" id="UP000034468"/>
    </source>
</evidence>
<dbReference type="Proteomes" id="UP000034468">
    <property type="component" value="Unassembled WGS sequence"/>
</dbReference>
<evidence type="ECO:0000313" key="17">
    <source>
        <dbReference type="Proteomes" id="UP000034566"/>
    </source>
</evidence>
<evidence type="ECO:0008006" key="18">
    <source>
        <dbReference type="Google" id="ProtNLM"/>
    </source>
</evidence>
<evidence type="ECO:0000256" key="1">
    <source>
        <dbReference type="ARBA" id="ARBA00023125"/>
    </source>
</evidence>
<dbReference type="InterPro" id="IPR011010">
    <property type="entry name" value="DNA_brk_join_enz"/>
</dbReference>
<dbReference type="EMBL" id="JJPV01000088">
    <property type="protein sequence ID" value="KKG98257.1"/>
    <property type="molecule type" value="Genomic_DNA"/>
</dbReference>
<dbReference type="EMBL" id="JJPW01000099">
    <property type="protein sequence ID" value="KKG97931.1"/>
    <property type="molecule type" value="Genomic_DNA"/>
</dbReference>
<proteinExistence type="predicted"/>
<evidence type="ECO:0000313" key="13">
    <source>
        <dbReference type="Proteomes" id="UP000034188"/>
    </source>
</evidence>
<protein>
    <recommendedName>
        <fullName evidence="18">Integrase</fullName>
    </recommendedName>
</protein>
<evidence type="ECO:0000313" key="6">
    <source>
        <dbReference type="EMBL" id="KKG51862.1"/>
    </source>
</evidence>
<keyword evidence="1 3" id="KW-0238">DNA-binding</keyword>
<dbReference type="InterPro" id="IPR013762">
    <property type="entry name" value="Integrase-like_cat_sf"/>
</dbReference>
<dbReference type="InterPro" id="IPR044068">
    <property type="entry name" value="CB"/>
</dbReference>
<feature type="domain" description="Tyr recombinase" evidence="4">
    <location>
        <begin position="126"/>
        <end position="307"/>
    </location>
</feature>
<dbReference type="InterPro" id="IPR050090">
    <property type="entry name" value="Tyrosine_recombinase_XerCD"/>
</dbReference>
<sequence length="355" mass="40765">MEVVFYKLNTQRQLDSLKCSDISEVNQRLILNFVNYCFSEGIGENRALKYLSVLKIISRSINLDLDKATEADIRAYVGSIERSSLSEWTKHDYKVSLKKFYRWLNGGEEHPATKWIKTTIKKHDRKLPDDMLTQDEVQRIIDAAINKRDKAIIALLWDIGARIGEIGHLRIKDVKHDDIGISILVTGKTGQRRVRAVWSVDYLKDWIKDHPGQNNPEAPMWFKFTKDIDDIEPMQYDTIRMRLNKLSKKAGINKKIHPHLFRHSRATYMANYLTEAQMNAYFGWVQGSDMPSIYVHLSGRDIDDAVLKANGIMDKEAPVADIQTDEETSKLDISSMIEAKVSKLVEAKIAELLGN</sequence>
<organism evidence="7 15">
    <name type="scientific">Methanosarcina mazei</name>
    <name type="common">Methanosarcina frisia</name>
    <dbReference type="NCBI Taxonomy" id="2209"/>
    <lineage>
        <taxon>Archaea</taxon>
        <taxon>Methanobacteriati</taxon>
        <taxon>Methanobacteriota</taxon>
        <taxon>Stenosarchaea group</taxon>
        <taxon>Methanomicrobia</taxon>
        <taxon>Methanosarcinales</taxon>
        <taxon>Methanosarcinaceae</taxon>
        <taxon>Methanosarcina</taxon>
    </lineage>
</organism>
<dbReference type="AlphaFoldDB" id="A0A0F8G044"/>
<name>A0A0F8G044_METMZ</name>
<dbReference type="PATRIC" id="fig|2209.42.peg.2593"/>
<comment type="caution">
    <text evidence="7">The sequence shown here is derived from an EMBL/GenBank/DDBJ whole genome shotgun (WGS) entry which is preliminary data.</text>
</comment>
<dbReference type="Pfam" id="PF00589">
    <property type="entry name" value="Phage_integrase"/>
    <property type="match status" value="1"/>
</dbReference>
<dbReference type="GO" id="GO:0003677">
    <property type="term" value="F:DNA binding"/>
    <property type="evidence" value="ECO:0007669"/>
    <property type="project" value="UniProtKB-UniRule"/>
</dbReference>
<evidence type="ECO:0000313" key="9">
    <source>
        <dbReference type="EMBL" id="KKG97931.1"/>
    </source>
</evidence>
<evidence type="ECO:0000313" key="12">
    <source>
        <dbReference type="Proteomes" id="UP000033835"/>
    </source>
</evidence>
<dbReference type="Proteomes" id="UP000033835">
    <property type="component" value="Unassembled WGS sequence"/>
</dbReference>
<dbReference type="EMBL" id="JJPK01000121">
    <property type="protein sequence ID" value="KKG58251.1"/>
    <property type="molecule type" value="Genomic_DNA"/>
</dbReference>
<dbReference type="InterPro" id="IPR002104">
    <property type="entry name" value="Integrase_catalytic"/>
</dbReference>
<dbReference type="Proteomes" id="UP000034566">
    <property type="component" value="Unassembled WGS sequence"/>
</dbReference>
<dbReference type="GO" id="GO:0015074">
    <property type="term" value="P:DNA integration"/>
    <property type="evidence" value="ECO:0007669"/>
    <property type="project" value="InterPro"/>
</dbReference>
<dbReference type="Proteomes" id="UP000034279">
    <property type="component" value="Unassembled WGS sequence"/>
</dbReference>
<dbReference type="PANTHER" id="PTHR30349:SF87">
    <property type="entry name" value="TRANSPOSASE A"/>
    <property type="match status" value="1"/>
</dbReference>
<evidence type="ECO:0000256" key="2">
    <source>
        <dbReference type="ARBA" id="ARBA00023172"/>
    </source>
</evidence>
<evidence type="ECO:0000259" key="5">
    <source>
        <dbReference type="PROSITE" id="PS51900"/>
    </source>
</evidence>
<evidence type="ECO:0000259" key="4">
    <source>
        <dbReference type="PROSITE" id="PS51898"/>
    </source>
</evidence>
<dbReference type="PANTHER" id="PTHR30349">
    <property type="entry name" value="PHAGE INTEGRASE-RELATED"/>
    <property type="match status" value="1"/>
</dbReference>
<dbReference type="PROSITE" id="PS51898">
    <property type="entry name" value="TYR_RECOMBINASE"/>
    <property type="match status" value="1"/>
</dbReference>